<dbReference type="Proteomes" id="UP001043456">
    <property type="component" value="Unassembled WGS sequence"/>
</dbReference>
<dbReference type="SMART" id="SM00906">
    <property type="entry name" value="Fungal_trans"/>
    <property type="match status" value="1"/>
</dbReference>
<keyword evidence="6" id="KW-0539">Nucleus</keyword>
<accession>A0A9P3BBB0</accession>
<dbReference type="SMART" id="SM00066">
    <property type="entry name" value="GAL4"/>
    <property type="match status" value="1"/>
</dbReference>
<dbReference type="SUPFAM" id="SSF57701">
    <property type="entry name" value="Zn2/Cys6 DNA-binding domain"/>
    <property type="match status" value="1"/>
</dbReference>
<dbReference type="Gene3D" id="4.10.240.10">
    <property type="entry name" value="Zn(2)-C6 fungal-type DNA-binding domain"/>
    <property type="match status" value="1"/>
</dbReference>
<evidence type="ECO:0000313" key="8">
    <source>
        <dbReference type="EMBL" id="GIJ86779.1"/>
    </source>
</evidence>
<dbReference type="OrthoDB" id="3037908at2759"/>
<keyword evidence="9" id="KW-1185">Reference proteome</keyword>
<gene>
    <name evidence="8" type="ORF">Asppvi_005674</name>
</gene>
<protein>
    <recommendedName>
        <fullName evidence="7">Zn(2)-C6 fungal-type domain-containing protein</fullName>
    </recommendedName>
</protein>
<dbReference type="PANTHER" id="PTHR47338">
    <property type="entry name" value="ZN(II)2CYS6 TRANSCRIPTION FACTOR (EUROFUNG)-RELATED"/>
    <property type="match status" value="1"/>
</dbReference>
<evidence type="ECO:0000256" key="2">
    <source>
        <dbReference type="ARBA" id="ARBA00022723"/>
    </source>
</evidence>
<dbReference type="CDD" id="cd00067">
    <property type="entry name" value="GAL4"/>
    <property type="match status" value="1"/>
</dbReference>
<keyword evidence="4" id="KW-0238">DNA-binding</keyword>
<keyword evidence="3" id="KW-0805">Transcription regulation</keyword>
<dbReference type="PROSITE" id="PS50048">
    <property type="entry name" value="ZN2_CY6_FUNGAL_2"/>
    <property type="match status" value="1"/>
</dbReference>
<sequence>MVRACGTRQLPGVACEECRRRKARCDRVRPQCGICAEAGRICVVVDKRPQRGPKKGQIKDLRSRIAMLEQRLESQDWPLESDVVPLGLDEVTPEREIFDERGSYASVEFDPFPMLDFSPGGKMPETSDFMAVSGYVCNESPVNSGLMSPYTFTTNIQQAPITPFSPVKPTGNQMITCDGELQMSDLVRSELDLLYFERVHPIAPMIHKRRYFSWASDETPTPARACLRSAMRTVAAAMSTQLQALGDALYAATRRMLEAQDVHGETGLPWMTSVRGRQGQIEHERTQAWLLLAHYEFLRMPEQQALLTAGRAFRLLQLSRLFDLDAQDENAPALSASDSSSGPQAMYEEAWIETEEKRRTLWAAFILDRLSSMLNDRPLMLHEEIIRTRLPMSEADFQNGREPIRMGFLPETTGNSDGCGTLPPFAECVVLSNLFERCISHRRLAHSIPLSGSESASQAFWKRHEWLAAAAASATRSGLRAQSASAVPGARDSSVAKCDPMRSFNRILAYSASVSLSSTAEASPWQSLGDHLMALTYKQLAYQAASEVVHLMRNAPRIAFLKMHPFLPNTIALVASFLNATSPNLASPDEERLEGVNDLLSALRYLSDVNNLARDLLYKLEADVARTTPLTMMR</sequence>
<proteinExistence type="predicted"/>
<comment type="caution">
    <text evidence="8">The sequence shown here is derived from an EMBL/GenBank/DDBJ whole genome shotgun (WGS) entry which is preliminary data.</text>
</comment>
<dbReference type="InterPro" id="IPR001138">
    <property type="entry name" value="Zn2Cys6_DnaBD"/>
</dbReference>
<dbReference type="GeneID" id="67004285"/>
<evidence type="ECO:0000256" key="3">
    <source>
        <dbReference type="ARBA" id="ARBA00023015"/>
    </source>
</evidence>
<feature type="domain" description="Zn(2)-C6 fungal-type" evidence="7">
    <location>
        <begin position="14"/>
        <end position="44"/>
    </location>
</feature>
<keyword evidence="2" id="KW-0479">Metal-binding</keyword>
<dbReference type="InterPro" id="IPR036864">
    <property type="entry name" value="Zn2-C6_fun-type_DNA-bd_sf"/>
</dbReference>
<name>A0A9P3BBB0_9EURO</name>
<dbReference type="PANTHER" id="PTHR47338:SF3">
    <property type="entry name" value="C6 FINGER DOMAIN TRANSCRIPTION FACTOR DBAA-RELATED"/>
    <property type="match status" value="1"/>
</dbReference>
<evidence type="ECO:0000256" key="5">
    <source>
        <dbReference type="ARBA" id="ARBA00023163"/>
    </source>
</evidence>
<dbReference type="EMBL" id="BHVY01000004">
    <property type="protein sequence ID" value="GIJ86779.1"/>
    <property type="molecule type" value="Genomic_DNA"/>
</dbReference>
<dbReference type="CDD" id="cd12148">
    <property type="entry name" value="fungal_TF_MHR"/>
    <property type="match status" value="1"/>
</dbReference>
<evidence type="ECO:0000256" key="4">
    <source>
        <dbReference type="ARBA" id="ARBA00023125"/>
    </source>
</evidence>
<evidence type="ECO:0000256" key="6">
    <source>
        <dbReference type="ARBA" id="ARBA00023242"/>
    </source>
</evidence>
<reference evidence="8 9" key="1">
    <citation type="submission" date="2018-10" db="EMBL/GenBank/DDBJ databases">
        <title>Pan-genome distribution and transcriptional activeness of fungal secondary metabolism genes in Aspergillus section Fumigati.</title>
        <authorList>
            <person name="Takahashi H."/>
            <person name="Umemura M."/>
            <person name="Ninomiya A."/>
            <person name="Kusuya Y."/>
            <person name="Urayama S."/>
            <person name="Shimizu M."/>
            <person name="Watanabe A."/>
            <person name="Kamei K."/>
            <person name="Yaguchi T."/>
            <person name="Hagiwara D."/>
        </authorList>
    </citation>
    <scope>NUCLEOTIDE SEQUENCE [LARGE SCALE GENOMIC DNA]</scope>
    <source>
        <strain evidence="8 9">IFM 55266</strain>
    </source>
</reference>
<dbReference type="InterPro" id="IPR007219">
    <property type="entry name" value="XnlR_reg_dom"/>
</dbReference>
<dbReference type="Pfam" id="PF00172">
    <property type="entry name" value="Zn_clus"/>
    <property type="match status" value="1"/>
</dbReference>
<dbReference type="InterPro" id="IPR050815">
    <property type="entry name" value="TF_fung"/>
</dbReference>
<organism evidence="8 9">
    <name type="scientific">Aspergillus pseudoviridinutans</name>
    <dbReference type="NCBI Taxonomy" id="1517512"/>
    <lineage>
        <taxon>Eukaryota</taxon>
        <taxon>Fungi</taxon>
        <taxon>Dikarya</taxon>
        <taxon>Ascomycota</taxon>
        <taxon>Pezizomycotina</taxon>
        <taxon>Eurotiomycetes</taxon>
        <taxon>Eurotiomycetidae</taxon>
        <taxon>Eurotiales</taxon>
        <taxon>Aspergillaceae</taxon>
        <taxon>Aspergillus</taxon>
        <taxon>Aspergillus subgen. Fumigati</taxon>
    </lineage>
</organism>
<evidence type="ECO:0000313" key="9">
    <source>
        <dbReference type="Proteomes" id="UP001043456"/>
    </source>
</evidence>
<dbReference type="GO" id="GO:0005634">
    <property type="term" value="C:nucleus"/>
    <property type="evidence" value="ECO:0007669"/>
    <property type="project" value="UniProtKB-SubCell"/>
</dbReference>
<evidence type="ECO:0000259" key="7">
    <source>
        <dbReference type="PROSITE" id="PS50048"/>
    </source>
</evidence>
<dbReference type="GO" id="GO:0008270">
    <property type="term" value="F:zinc ion binding"/>
    <property type="evidence" value="ECO:0007669"/>
    <property type="project" value="InterPro"/>
</dbReference>
<dbReference type="Pfam" id="PF04082">
    <property type="entry name" value="Fungal_trans"/>
    <property type="match status" value="1"/>
</dbReference>
<dbReference type="AlphaFoldDB" id="A0A9P3BBB0"/>
<dbReference type="PROSITE" id="PS00463">
    <property type="entry name" value="ZN2_CY6_FUNGAL_1"/>
    <property type="match status" value="1"/>
</dbReference>
<keyword evidence="5" id="KW-0804">Transcription</keyword>
<dbReference type="GO" id="GO:0003677">
    <property type="term" value="F:DNA binding"/>
    <property type="evidence" value="ECO:0007669"/>
    <property type="project" value="UniProtKB-KW"/>
</dbReference>
<dbReference type="GO" id="GO:0006351">
    <property type="term" value="P:DNA-templated transcription"/>
    <property type="evidence" value="ECO:0007669"/>
    <property type="project" value="InterPro"/>
</dbReference>
<comment type="subcellular location">
    <subcellularLocation>
        <location evidence="1">Nucleus</location>
    </subcellularLocation>
</comment>
<dbReference type="GO" id="GO:0000981">
    <property type="term" value="F:DNA-binding transcription factor activity, RNA polymerase II-specific"/>
    <property type="evidence" value="ECO:0007669"/>
    <property type="project" value="InterPro"/>
</dbReference>
<dbReference type="RefSeq" id="XP_043157525.1">
    <property type="nucleotide sequence ID" value="XM_043301590.1"/>
</dbReference>
<evidence type="ECO:0000256" key="1">
    <source>
        <dbReference type="ARBA" id="ARBA00004123"/>
    </source>
</evidence>